<evidence type="ECO:0000256" key="2">
    <source>
        <dbReference type="ARBA" id="ARBA00004141"/>
    </source>
</evidence>
<dbReference type="STRING" id="522772.Dacet_0190"/>
<dbReference type="GO" id="GO:0016020">
    <property type="term" value="C:membrane"/>
    <property type="evidence" value="ECO:0007669"/>
    <property type="project" value="UniProtKB-SubCell"/>
</dbReference>
<keyword evidence="5" id="KW-0808">Transferase</keyword>
<dbReference type="SMART" id="SM00388">
    <property type="entry name" value="HisKA"/>
    <property type="match status" value="1"/>
</dbReference>
<keyword evidence="4" id="KW-0597">Phosphoprotein</keyword>
<sequence precursor="true">MSYKLNLRSKILLAYIGYSLLLSSLTVVGVILATQMSETRSQRDRIKVEAEYYLSDYLSSFIAPASNSFNSARSTSPFITYYYGEELLPLWVKNKVLGLQPGTYFRDNDKQKYCILIKRLPDGENFYLLYNVTRQNRGAEALHSLQMTILLTLLPILIFGVTLGLITSHKVIGPVLRLEKFMRKLEPRQKLPDDFEKVFNKDEIGFLAATLKTSVNDMQDSIERETSFARDASHELRTPITTIKNSLELLDEMKPNLTVSTQKVLRRMSRATSNMEHLVKSFLWLSRQNRLHEFKSTSVNVYDLVEEVVQEQNFIIEQKPVVVKVFDEGSVKVNTEPQLMKILIANLIRNAFTYTERGFVEIHIKTTCFQVRDSGRGIKPDGLMMIKDGTRKGHADGFGLGLSIVKKLCANLGWSFYICSEVGKGTQTRICYNLKERCDWCIGLNMKTPEETGEASKLRHA</sequence>
<dbReference type="Gene3D" id="3.30.565.10">
    <property type="entry name" value="Histidine kinase-like ATPase, C-terminal domain"/>
    <property type="match status" value="1"/>
</dbReference>
<dbReference type="Proteomes" id="UP000002012">
    <property type="component" value="Chromosome"/>
</dbReference>
<evidence type="ECO:0000256" key="9">
    <source>
        <dbReference type="ARBA" id="ARBA00023136"/>
    </source>
</evidence>
<dbReference type="PRINTS" id="PR00344">
    <property type="entry name" value="BCTRLSENSOR"/>
</dbReference>
<evidence type="ECO:0000256" key="3">
    <source>
        <dbReference type="ARBA" id="ARBA00012438"/>
    </source>
</evidence>
<evidence type="ECO:0000256" key="4">
    <source>
        <dbReference type="ARBA" id="ARBA00022553"/>
    </source>
</evidence>
<evidence type="ECO:0000256" key="5">
    <source>
        <dbReference type="ARBA" id="ARBA00022679"/>
    </source>
</evidence>
<gene>
    <name evidence="12" type="ordered locus">Dacet_0190</name>
</gene>
<dbReference type="PROSITE" id="PS50109">
    <property type="entry name" value="HIS_KIN"/>
    <property type="match status" value="1"/>
</dbReference>
<dbReference type="HOGENOM" id="CLU_000445_89_37_0"/>
<dbReference type="SUPFAM" id="SSF47384">
    <property type="entry name" value="Homodimeric domain of signal transducing histidine kinase"/>
    <property type="match status" value="1"/>
</dbReference>
<keyword evidence="8 10" id="KW-1133">Transmembrane helix</keyword>
<keyword evidence="7 12" id="KW-0418">Kinase</keyword>
<dbReference type="KEGG" id="dap:Dacet_0190"/>
<dbReference type="InterPro" id="IPR004358">
    <property type="entry name" value="Sig_transdc_His_kin-like_C"/>
</dbReference>
<evidence type="ECO:0000313" key="13">
    <source>
        <dbReference type="Proteomes" id="UP000002012"/>
    </source>
</evidence>
<dbReference type="AlphaFoldDB" id="D4H217"/>
<dbReference type="PANTHER" id="PTHR45528">
    <property type="entry name" value="SENSOR HISTIDINE KINASE CPXA"/>
    <property type="match status" value="1"/>
</dbReference>
<dbReference type="SUPFAM" id="SSF55874">
    <property type="entry name" value="ATPase domain of HSP90 chaperone/DNA topoisomerase II/histidine kinase"/>
    <property type="match status" value="1"/>
</dbReference>
<evidence type="ECO:0000256" key="6">
    <source>
        <dbReference type="ARBA" id="ARBA00022692"/>
    </source>
</evidence>
<dbReference type="InterPro" id="IPR036890">
    <property type="entry name" value="HATPase_C_sf"/>
</dbReference>
<evidence type="ECO:0000313" key="12">
    <source>
        <dbReference type="EMBL" id="ADD66994.1"/>
    </source>
</evidence>
<dbReference type="OrthoDB" id="9121563at2"/>
<dbReference type="RefSeq" id="WP_013009542.1">
    <property type="nucleotide sequence ID" value="NC_013943.1"/>
</dbReference>
<dbReference type="PANTHER" id="PTHR45528:SF12">
    <property type="entry name" value="SENSOR HISTIDINE KINASE ARSS"/>
    <property type="match status" value="1"/>
</dbReference>
<keyword evidence="13" id="KW-1185">Reference proteome</keyword>
<dbReference type="InterPro" id="IPR003661">
    <property type="entry name" value="HisK_dim/P_dom"/>
</dbReference>
<evidence type="ECO:0000256" key="10">
    <source>
        <dbReference type="SAM" id="Phobius"/>
    </source>
</evidence>
<dbReference type="InterPro" id="IPR050398">
    <property type="entry name" value="HssS/ArlS-like"/>
</dbReference>
<keyword evidence="9 10" id="KW-0472">Membrane</keyword>
<feature type="transmembrane region" description="Helical" evidence="10">
    <location>
        <begin position="144"/>
        <end position="166"/>
    </location>
</feature>
<comment type="subcellular location">
    <subcellularLocation>
        <location evidence="2">Membrane</location>
        <topology evidence="2">Multi-pass membrane protein</topology>
    </subcellularLocation>
</comment>
<evidence type="ECO:0000256" key="1">
    <source>
        <dbReference type="ARBA" id="ARBA00000085"/>
    </source>
</evidence>
<protein>
    <recommendedName>
        <fullName evidence="3">histidine kinase</fullName>
        <ecNumber evidence="3">2.7.13.3</ecNumber>
    </recommendedName>
</protein>
<dbReference type="GO" id="GO:0000155">
    <property type="term" value="F:phosphorelay sensor kinase activity"/>
    <property type="evidence" value="ECO:0007669"/>
    <property type="project" value="InterPro"/>
</dbReference>
<dbReference type="EMBL" id="CP001968">
    <property type="protein sequence ID" value="ADD66994.1"/>
    <property type="molecule type" value="Genomic_DNA"/>
</dbReference>
<dbReference type="FunCoup" id="D4H217">
    <property type="interactions" value="207"/>
</dbReference>
<dbReference type="SMART" id="SM00387">
    <property type="entry name" value="HATPase_c"/>
    <property type="match status" value="1"/>
</dbReference>
<dbReference type="CDD" id="cd00082">
    <property type="entry name" value="HisKA"/>
    <property type="match status" value="1"/>
</dbReference>
<dbReference type="InterPro" id="IPR003594">
    <property type="entry name" value="HATPase_dom"/>
</dbReference>
<evidence type="ECO:0000256" key="8">
    <source>
        <dbReference type="ARBA" id="ARBA00022989"/>
    </source>
</evidence>
<feature type="transmembrane region" description="Helical" evidence="10">
    <location>
        <begin position="12"/>
        <end position="33"/>
    </location>
</feature>
<name>D4H217_DENA2</name>
<organism evidence="12 13">
    <name type="scientific">Denitrovibrio acetiphilus (strain DSM 12809 / NBRC 114555 / N2460)</name>
    <dbReference type="NCBI Taxonomy" id="522772"/>
    <lineage>
        <taxon>Bacteria</taxon>
        <taxon>Pseudomonadati</taxon>
        <taxon>Deferribacterota</taxon>
        <taxon>Deferribacteres</taxon>
        <taxon>Deferribacterales</taxon>
        <taxon>Geovibrionaceae</taxon>
        <taxon>Denitrovibrio</taxon>
    </lineage>
</organism>
<reference evidence="12 13" key="1">
    <citation type="journal article" date="2010" name="Stand. Genomic Sci.">
        <title>Complete genome sequence of Denitrovibrio acetiphilus type strain (N2460).</title>
        <authorList>
            <person name="Kiss H."/>
            <person name="Lang E."/>
            <person name="Lapidus A."/>
            <person name="Copeland A."/>
            <person name="Nolan M."/>
            <person name="Glavina Del Rio T."/>
            <person name="Chen F."/>
            <person name="Lucas S."/>
            <person name="Tice H."/>
            <person name="Cheng J.F."/>
            <person name="Han C."/>
            <person name="Goodwin L."/>
            <person name="Pitluck S."/>
            <person name="Liolios K."/>
            <person name="Pati A."/>
            <person name="Ivanova N."/>
            <person name="Mavromatis K."/>
            <person name="Chen A."/>
            <person name="Palaniappan K."/>
            <person name="Land M."/>
            <person name="Hauser L."/>
            <person name="Chang Y.J."/>
            <person name="Jeffries C.D."/>
            <person name="Detter J.C."/>
            <person name="Brettin T."/>
            <person name="Spring S."/>
            <person name="Rohde M."/>
            <person name="Goker M."/>
            <person name="Woyke T."/>
            <person name="Bristow J."/>
            <person name="Eisen J.A."/>
            <person name="Markowitz V."/>
            <person name="Hugenholtz P."/>
            <person name="Kyrpides N.C."/>
            <person name="Klenk H.P."/>
        </authorList>
    </citation>
    <scope>NUCLEOTIDE SEQUENCE [LARGE SCALE GENOMIC DNA]</scope>
    <source>
        <strain evidence="13">DSM 12809 / NBRC 114555 / N2460</strain>
    </source>
</reference>
<dbReference type="InParanoid" id="D4H217"/>
<proteinExistence type="predicted"/>
<evidence type="ECO:0000259" key="11">
    <source>
        <dbReference type="PROSITE" id="PS50109"/>
    </source>
</evidence>
<dbReference type="EC" id="2.7.13.3" evidence="3"/>
<dbReference type="eggNOG" id="COG0642">
    <property type="taxonomic scope" value="Bacteria"/>
</dbReference>
<feature type="domain" description="Histidine kinase" evidence="11">
    <location>
        <begin position="231"/>
        <end position="436"/>
    </location>
</feature>
<dbReference type="Pfam" id="PF02518">
    <property type="entry name" value="HATPase_c"/>
    <property type="match status" value="1"/>
</dbReference>
<dbReference type="Pfam" id="PF00512">
    <property type="entry name" value="HisKA"/>
    <property type="match status" value="1"/>
</dbReference>
<dbReference type="InterPro" id="IPR036097">
    <property type="entry name" value="HisK_dim/P_sf"/>
</dbReference>
<dbReference type="Gene3D" id="6.10.340.10">
    <property type="match status" value="1"/>
</dbReference>
<keyword evidence="6 10" id="KW-0812">Transmembrane</keyword>
<accession>D4H217</accession>
<evidence type="ECO:0000256" key="7">
    <source>
        <dbReference type="ARBA" id="ARBA00022777"/>
    </source>
</evidence>
<dbReference type="InterPro" id="IPR005467">
    <property type="entry name" value="His_kinase_dom"/>
</dbReference>
<comment type="catalytic activity">
    <reaction evidence="1">
        <text>ATP + protein L-histidine = ADP + protein N-phospho-L-histidine.</text>
        <dbReference type="EC" id="2.7.13.3"/>
    </reaction>
</comment>
<dbReference type="PaxDb" id="522772-Dacet_0190"/>
<dbReference type="Gene3D" id="1.10.287.130">
    <property type="match status" value="1"/>
</dbReference>